<dbReference type="Pfam" id="PF01636">
    <property type="entry name" value="APH"/>
    <property type="match status" value="1"/>
</dbReference>
<evidence type="ECO:0000259" key="1">
    <source>
        <dbReference type="Pfam" id="PF01636"/>
    </source>
</evidence>
<dbReference type="SUPFAM" id="SSF56112">
    <property type="entry name" value="Protein kinase-like (PK-like)"/>
    <property type="match status" value="1"/>
</dbReference>
<dbReference type="Proteomes" id="UP000682713">
    <property type="component" value="Unassembled WGS sequence"/>
</dbReference>
<dbReference type="RefSeq" id="WP_213112308.1">
    <property type="nucleotide sequence ID" value="NZ_JAGYPJ010000001.1"/>
</dbReference>
<dbReference type="InterPro" id="IPR002575">
    <property type="entry name" value="Aminoglycoside_PTrfase"/>
</dbReference>
<dbReference type="Gene3D" id="3.90.1200.10">
    <property type="match status" value="1"/>
</dbReference>
<gene>
    <name evidence="2" type="ORF">KHA93_19930</name>
</gene>
<name>A0A942TR91_9BACI</name>
<protein>
    <submittedName>
        <fullName evidence="2">Phosphotransferase</fullName>
    </submittedName>
</protein>
<evidence type="ECO:0000313" key="3">
    <source>
        <dbReference type="Proteomes" id="UP000682713"/>
    </source>
</evidence>
<feature type="domain" description="Aminoglycoside phosphotransferase" evidence="1">
    <location>
        <begin position="12"/>
        <end position="56"/>
    </location>
</feature>
<dbReference type="InterPro" id="IPR011009">
    <property type="entry name" value="Kinase-like_dom_sf"/>
</dbReference>
<dbReference type="AlphaFoldDB" id="A0A942TR91"/>
<sequence length="128" mass="15100">MDKRSILDTVKTPRFVHRDLWWGNIFVDPNTLQITGITDYERALYGDPLLDFVFGFAEENEGFKNGYGRDSSFSNSEKCLLNVYQIYNLLLIIIEAHYRKYPDNEENEQKARIVLMEEIEKAKAWELN</sequence>
<reference evidence="2 3" key="1">
    <citation type="submission" date="2021-05" db="EMBL/GenBank/DDBJ databases">
        <title>Novel Bacillus species.</title>
        <authorList>
            <person name="Liu G."/>
        </authorList>
    </citation>
    <scope>NUCLEOTIDE SEQUENCE [LARGE SCALE GENOMIC DNA]</scope>
    <source>
        <strain evidence="2 3">FJAT-49732</strain>
    </source>
</reference>
<keyword evidence="3" id="KW-1185">Reference proteome</keyword>
<organism evidence="2 3">
    <name type="scientific">Lederbergia citrisecunda</name>
    <dbReference type="NCBI Taxonomy" id="2833583"/>
    <lineage>
        <taxon>Bacteria</taxon>
        <taxon>Bacillati</taxon>
        <taxon>Bacillota</taxon>
        <taxon>Bacilli</taxon>
        <taxon>Bacillales</taxon>
        <taxon>Bacillaceae</taxon>
        <taxon>Lederbergia</taxon>
    </lineage>
</organism>
<comment type="caution">
    <text evidence="2">The sequence shown here is derived from an EMBL/GenBank/DDBJ whole genome shotgun (WGS) entry which is preliminary data.</text>
</comment>
<proteinExistence type="predicted"/>
<evidence type="ECO:0000313" key="2">
    <source>
        <dbReference type="EMBL" id="MBS4201878.1"/>
    </source>
</evidence>
<accession>A0A942TR91</accession>
<dbReference type="EMBL" id="JAGYPJ010000001">
    <property type="protein sequence ID" value="MBS4201878.1"/>
    <property type="molecule type" value="Genomic_DNA"/>
</dbReference>